<dbReference type="EMBL" id="CP031194">
    <property type="protein sequence ID" value="AXG77439.1"/>
    <property type="molecule type" value="Genomic_DNA"/>
</dbReference>
<dbReference type="Proteomes" id="UP000253868">
    <property type="component" value="Chromosome"/>
</dbReference>
<dbReference type="Pfam" id="PF01135">
    <property type="entry name" value="PCMT"/>
    <property type="match status" value="1"/>
</dbReference>
<evidence type="ECO:0000256" key="4">
    <source>
        <dbReference type="ARBA" id="ARBA00013346"/>
    </source>
</evidence>
<dbReference type="AlphaFoldDB" id="A0A345HL65"/>
<dbReference type="Gene3D" id="3.40.50.150">
    <property type="entry name" value="Vaccinia Virus protein VP39"/>
    <property type="match status" value="1"/>
</dbReference>
<keyword evidence="8" id="KW-0949">S-adenosyl-L-methionine</keyword>
<gene>
    <name evidence="13" type="ORF">DVK44_06730</name>
</gene>
<evidence type="ECO:0000256" key="11">
    <source>
        <dbReference type="ARBA" id="ARBA00031350"/>
    </source>
</evidence>
<proteinExistence type="inferred from homology"/>
<dbReference type="GO" id="GO:0032259">
    <property type="term" value="P:methylation"/>
    <property type="evidence" value="ECO:0007669"/>
    <property type="project" value="UniProtKB-KW"/>
</dbReference>
<evidence type="ECO:0000256" key="10">
    <source>
        <dbReference type="ARBA" id="ARBA00031323"/>
    </source>
</evidence>
<keyword evidence="6 13" id="KW-0489">Methyltransferase</keyword>
<evidence type="ECO:0000313" key="13">
    <source>
        <dbReference type="EMBL" id="AXG77439.1"/>
    </source>
</evidence>
<dbReference type="RefSeq" id="WP_114658806.1">
    <property type="nucleotide sequence ID" value="NZ_CP031194.1"/>
</dbReference>
<comment type="subcellular location">
    <subcellularLocation>
        <location evidence="1">Cytoplasm</location>
    </subcellularLocation>
</comment>
<evidence type="ECO:0000256" key="8">
    <source>
        <dbReference type="ARBA" id="ARBA00022691"/>
    </source>
</evidence>
<dbReference type="GO" id="GO:0004719">
    <property type="term" value="F:protein-L-isoaspartate (D-aspartate) O-methyltransferase activity"/>
    <property type="evidence" value="ECO:0007669"/>
    <property type="project" value="UniProtKB-EC"/>
</dbReference>
<dbReference type="GO" id="GO:0005737">
    <property type="term" value="C:cytoplasm"/>
    <property type="evidence" value="ECO:0007669"/>
    <property type="project" value="UniProtKB-SubCell"/>
</dbReference>
<dbReference type="EC" id="2.1.1.77" evidence="3"/>
<evidence type="ECO:0000256" key="12">
    <source>
        <dbReference type="SAM" id="MobiDB-lite"/>
    </source>
</evidence>
<keyword evidence="7 13" id="KW-0808">Transferase</keyword>
<keyword evidence="14" id="KW-1185">Reference proteome</keyword>
<dbReference type="KEGG" id="spad:DVK44_06730"/>
<evidence type="ECO:0000313" key="14">
    <source>
        <dbReference type="Proteomes" id="UP000253868"/>
    </source>
</evidence>
<keyword evidence="5" id="KW-0963">Cytoplasm</keyword>
<evidence type="ECO:0000256" key="3">
    <source>
        <dbReference type="ARBA" id="ARBA00011890"/>
    </source>
</evidence>
<evidence type="ECO:0000256" key="2">
    <source>
        <dbReference type="ARBA" id="ARBA00005369"/>
    </source>
</evidence>
<evidence type="ECO:0000256" key="1">
    <source>
        <dbReference type="ARBA" id="ARBA00004496"/>
    </source>
</evidence>
<organism evidence="13 14">
    <name type="scientific">Streptomyces paludis</name>
    <dbReference type="NCBI Taxonomy" id="2282738"/>
    <lineage>
        <taxon>Bacteria</taxon>
        <taxon>Bacillati</taxon>
        <taxon>Actinomycetota</taxon>
        <taxon>Actinomycetes</taxon>
        <taxon>Kitasatosporales</taxon>
        <taxon>Streptomycetaceae</taxon>
        <taxon>Streptomyces</taxon>
    </lineage>
</organism>
<dbReference type="CDD" id="cd02440">
    <property type="entry name" value="AdoMet_MTases"/>
    <property type="match status" value="1"/>
</dbReference>
<name>A0A345HL65_9ACTN</name>
<evidence type="ECO:0000256" key="6">
    <source>
        <dbReference type="ARBA" id="ARBA00022603"/>
    </source>
</evidence>
<comment type="similarity">
    <text evidence="2">Belongs to the methyltransferase superfamily. L-isoaspartyl/D-aspartyl protein methyltransferase family.</text>
</comment>
<feature type="compositionally biased region" description="Basic and acidic residues" evidence="12">
    <location>
        <begin position="1"/>
        <end position="13"/>
    </location>
</feature>
<sequence length="406" mass="43674">MGDHRKPEPDVGEAKPPPGNPELRHRLDRALEAERGWPADSPWVRRAVEDLPRHLFAPDRVWVWDGSTYVPVDRTADPGRWAELVYPQPDEATVTQVTDGLATSSLSCQAVVVDMLDSLMPEPGHRVLELGTGAGWNAALLAARAGPGRVTSVEVDPGLAEAARARLGAAGAEVNVVTGDGAHGWAESAPFDRLIATYAVDEVPWAWVEQTRPGGRIVTPWGRLGHVALTVADDGRSASGWMQGLATFMPSRGTGQGLPWDRIRGTVPAGTAGPFQQPLRRLHDEVSLLFALRVVLPDVRITTRAYDDGVSAWLHDGRASWATLDARAGDPAVACQGGPRRLADETSRTMEKWLTAGEPSLYDFGMTRTPDQQFIWTGDKDTGPRWTAASGQCEAEWGGSVAGIAG</sequence>
<dbReference type="InterPro" id="IPR029063">
    <property type="entry name" value="SAM-dependent_MTases_sf"/>
</dbReference>
<protein>
    <recommendedName>
        <fullName evidence="4">Protein-L-isoaspartate O-methyltransferase</fullName>
        <ecNumber evidence="3">2.1.1.77</ecNumber>
    </recommendedName>
    <alternativeName>
        <fullName evidence="11">L-isoaspartyl protein carboxyl methyltransferase</fullName>
    </alternativeName>
    <alternativeName>
        <fullName evidence="9">Protein L-isoaspartyl methyltransferase</fullName>
    </alternativeName>
    <alternativeName>
        <fullName evidence="10">Protein-beta-aspartate methyltransferase</fullName>
    </alternativeName>
</protein>
<dbReference type="PANTHER" id="PTHR11579:SF0">
    <property type="entry name" value="PROTEIN-L-ISOASPARTATE(D-ASPARTATE) O-METHYLTRANSFERASE"/>
    <property type="match status" value="1"/>
</dbReference>
<evidence type="ECO:0000256" key="9">
    <source>
        <dbReference type="ARBA" id="ARBA00030757"/>
    </source>
</evidence>
<reference evidence="14" key="1">
    <citation type="submission" date="2018-07" db="EMBL/GenBank/DDBJ databases">
        <authorList>
            <person name="Zhao J."/>
        </authorList>
    </citation>
    <scope>NUCLEOTIDE SEQUENCE [LARGE SCALE GENOMIC DNA]</scope>
    <source>
        <strain evidence="14">GSSD-12</strain>
    </source>
</reference>
<accession>A0A345HL65</accession>
<dbReference type="OrthoDB" id="5143400at2"/>
<dbReference type="PANTHER" id="PTHR11579">
    <property type="entry name" value="PROTEIN-L-ISOASPARTATE O-METHYLTRANSFERASE"/>
    <property type="match status" value="1"/>
</dbReference>
<feature type="region of interest" description="Disordered" evidence="12">
    <location>
        <begin position="1"/>
        <end position="24"/>
    </location>
</feature>
<evidence type="ECO:0000256" key="7">
    <source>
        <dbReference type="ARBA" id="ARBA00022679"/>
    </source>
</evidence>
<dbReference type="InterPro" id="IPR000682">
    <property type="entry name" value="PCMT"/>
</dbReference>
<dbReference type="SUPFAM" id="SSF53335">
    <property type="entry name" value="S-adenosyl-L-methionine-dependent methyltransferases"/>
    <property type="match status" value="1"/>
</dbReference>
<evidence type="ECO:0000256" key="5">
    <source>
        <dbReference type="ARBA" id="ARBA00022490"/>
    </source>
</evidence>